<feature type="compositionally biased region" description="Low complexity" evidence="1">
    <location>
        <begin position="43"/>
        <end position="57"/>
    </location>
</feature>
<evidence type="ECO:0000259" key="2">
    <source>
        <dbReference type="SMART" id="SM01324"/>
    </source>
</evidence>
<gene>
    <name evidence="3" type="ORF">DS742_27780</name>
</gene>
<feature type="domain" description="YARHG" evidence="2">
    <location>
        <begin position="264"/>
        <end position="351"/>
    </location>
</feature>
<dbReference type="InterPro" id="IPR038434">
    <property type="entry name" value="YARHG_sf"/>
</dbReference>
<evidence type="ECO:0000313" key="3">
    <source>
        <dbReference type="EMBL" id="RFZ75685.1"/>
    </source>
</evidence>
<dbReference type="InterPro" id="IPR025582">
    <property type="entry name" value="YARHG_dom"/>
</dbReference>
<dbReference type="EMBL" id="QOHO01000126">
    <property type="protein sequence ID" value="RFZ75685.1"/>
    <property type="molecule type" value="Genomic_DNA"/>
</dbReference>
<reference evidence="3 4" key="1">
    <citation type="submission" date="2018-07" db="EMBL/GenBank/DDBJ databases">
        <title>New species, Clostridium PI-S10-A1B.</title>
        <authorList>
            <person name="Krishna G."/>
            <person name="Summeta K."/>
            <person name="Shikha S."/>
            <person name="Prabhu P.B."/>
            <person name="Suresh K."/>
        </authorList>
    </citation>
    <scope>NUCLEOTIDE SEQUENCE [LARGE SCALE GENOMIC DNA]</scope>
    <source>
        <strain evidence="3 4">PI-S10-A1B</strain>
    </source>
</reference>
<feature type="region of interest" description="Disordered" evidence="1">
    <location>
        <begin position="37"/>
        <end position="60"/>
    </location>
</feature>
<comment type="caution">
    <text evidence="3">The sequence shown here is derived from an EMBL/GenBank/DDBJ whole genome shotgun (WGS) entry which is preliminary data.</text>
</comment>
<organism evidence="3 4">
    <name type="scientific">Lacrimispora amygdalina</name>
    <dbReference type="NCBI Taxonomy" id="253257"/>
    <lineage>
        <taxon>Bacteria</taxon>
        <taxon>Bacillati</taxon>
        <taxon>Bacillota</taxon>
        <taxon>Clostridia</taxon>
        <taxon>Lachnospirales</taxon>
        <taxon>Lachnospiraceae</taxon>
        <taxon>Lacrimispora</taxon>
    </lineage>
</organism>
<evidence type="ECO:0000313" key="4">
    <source>
        <dbReference type="Proteomes" id="UP000260680"/>
    </source>
</evidence>
<dbReference type="SMART" id="SM01324">
    <property type="entry name" value="YARHG"/>
    <property type="match status" value="1"/>
</dbReference>
<sequence>MQQIGGGMEIIMKSRAILMIVCSCLILSGCGKSSPSHSDDIKTAQTAETAADTQPEAGKQTGVTAITETEAENYEGYSGLWTESSFSHEEIITYGGLEFSIQVTEQNNLNGYLFMQQGTSERIAEIDNINGKINNGELNYKYNDDGWGGSGTLHITFSNNDAIQIEVQDYKMKDTNLSGYGFSGIYQLQRSKQKKGEEKESIRADNQTSEQDLLNAVHEKYYSRWTEDGMQNAIAERKQYRDQCSFYPEVEEYLEQVREVRDISSLVEPLYYTDMKIYQKEDFDDVPPLIIHLAKNEIYARHGYIFKNEDLNNYFKGQVWYEPAITPENFKDSLFNKNEQENLKLLSSLDTYK</sequence>
<dbReference type="Pfam" id="PF13308">
    <property type="entry name" value="YARHG"/>
    <property type="match status" value="1"/>
</dbReference>
<dbReference type="Gene3D" id="1.20.58.1690">
    <property type="match status" value="1"/>
</dbReference>
<dbReference type="Proteomes" id="UP000260680">
    <property type="component" value="Unassembled WGS sequence"/>
</dbReference>
<dbReference type="AlphaFoldDB" id="A0A3E2N3Z0"/>
<accession>A0A3E2N3Z0</accession>
<evidence type="ECO:0000256" key="1">
    <source>
        <dbReference type="SAM" id="MobiDB-lite"/>
    </source>
</evidence>
<name>A0A3E2N3Z0_9FIRM</name>
<protein>
    <submittedName>
        <fullName evidence="3">YARHG domain-containing protein</fullName>
    </submittedName>
</protein>
<proteinExistence type="predicted"/>